<sequence length="157" mass="17064">GGNKYFEVLLTLVVNMSILRAYLILGFVVEVHTFVRLYVLSTPIADLTPTLPDPALDGVAVFRRLYAVYCLTLGILRLAAAVDITNLTLLATLTVVHVLEAAFSITEVLVYQGVAPQSLLDEAQWQTSGFLAILVAQALLFAVGYVTSPRVVKSKLQ</sequence>
<feature type="transmembrane region" description="Helical" evidence="1">
    <location>
        <begin position="125"/>
        <end position="147"/>
    </location>
</feature>
<protein>
    <submittedName>
        <fullName evidence="2">Uncharacterized protein</fullName>
    </submittedName>
</protein>
<feature type="transmembrane region" description="Helical" evidence="1">
    <location>
        <begin position="21"/>
        <end position="41"/>
    </location>
</feature>
<accession>W4FB99</accession>
<dbReference type="GeneID" id="20820989"/>
<organism evidence="2">
    <name type="scientific">Aphanomyces astaci</name>
    <name type="common">Crayfish plague agent</name>
    <dbReference type="NCBI Taxonomy" id="112090"/>
    <lineage>
        <taxon>Eukaryota</taxon>
        <taxon>Sar</taxon>
        <taxon>Stramenopiles</taxon>
        <taxon>Oomycota</taxon>
        <taxon>Saprolegniomycetes</taxon>
        <taxon>Saprolegniales</taxon>
        <taxon>Verrucalvaceae</taxon>
        <taxon>Aphanomyces</taxon>
    </lineage>
</organism>
<keyword evidence="1" id="KW-0472">Membrane</keyword>
<name>W4FB99_APHAT</name>
<gene>
    <name evidence="2" type="ORF">H257_18993</name>
</gene>
<dbReference type="InterPro" id="IPR005352">
    <property type="entry name" value="Erg28"/>
</dbReference>
<dbReference type="GO" id="GO:0016020">
    <property type="term" value="C:membrane"/>
    <property type="evidence" value="ECO:0007669"/>
    <property type="project" value="InterPro"/>
</dbReference>
<keyword evidence="1" id="KW-1133">Transmembrane helix</keyword>
<feature type="transmembrane region" description="Helical" evidence="1">
    <location>
        <begin position="61"/>
        <end position="80"/>
    </location>
</feature>
<keyword evidence="1" id="KW-0812">Transmembrane</keyword>
<reference evidence="2" key="1">
    <citation type="submission" date="2013-12" db="EMBL/GenBank/DDBJ databases">
        <title>The Genome Sequence of Aphanomyces astaci APO3.</title>
        <authorList>
            <consortium name="The Broad Institute Genomics Platform"/>
            <person name="Russ C."/>
            <person name="Tyler B."/>
            <person name="van West P."/>
            <person name="Dieguez-Uribeondo J."/>
            <person name="Young S.K."/>
            <person name="Zeng Q."/>
            <person name="Gargeya S."/>
            <person name="Fitzgerald M."/>
            <person name="Abouelleil A."/>
            <person name="Alvarado L."/>
            <person name="Chapman S.B."/>
            <person name="Gainer-Dewar J."/>
            <person name="Goldberg J."/>
            <person name="Griggs A."/>
            <person name="Gujja S."/>
            <person name="Hansen M."/>
            <person name="Howarth C."/>
            <person name="Imamovic A."/>
            <person name="Ireland A."/>
            <person name="Larimer J."/>
            <person name="McCowan C."/>
            <person name="Murphy C."/>
            <person name="Pearson M."/>
            <person name="Poon T.W."/>
            <person name="Priest M."/>
            <person name="Roberts A."/>
            <person name="Saif S."/>
            <person name="Shea T."/>
            <person name="Sykes S."/>
            <person name="Wortman J."/>
            <person name="Nusbaum C."/>
            <person name="Birren B."/>
        </authorList>
    </citation>
    <scope>NUCLEOTIDE SEQUENCE [LARGE SCALE GENOMIC DNA]</scope>
    <source>
        <strain evidence="2">APO3</strain>
    </source>
</reference>
<feature type="non-terminal residue" evidence="2">
    <location>
        <position position="1"/>
    </location>
</feature>
<proteinExistence type="predicted"/>
<dbReference type="Pfam" id="PF03694">
    <property type="entry name" value="Erg28"/>
    <property type="match status" value="1"/>
</dbReference>
<dbReference type="VEuPathDB" id="FungiDB:H257_18993"/>
<dbReference type="RefSeq" id="XP_009846450.1">
    <property type="nucleotide sequence ID" value="XM_009848148.1"/>
</dbReference>
<feature type="transmembrane region" description="Helical" evidence="1">
    <location>
        <begin position="87"/>
        <end position="105"/>
    </location>
</feature>
<evidence type="ECO:0000313" key="2">
    <source>
        <dbReference type="EMBL" id="ETV64066.1"/>
    </source>
</evidence>
<evidence type="ECO:0000256" key="1">
    <source>
        <dbReference type="SAM" id="Phobius"/>
    </source>
</evidence>
<dbReference type="EMBL" id="KI913414">
    <property type="protein sequence ID" value="ETV64066.1"/>
    <property type="molecule type" value="Genomic_DNA"/>
</dbReference>
<dbReference type="AlphaFoldDB" id="W4FB99"/>
<dbReference type="OrthoDB" id="6485510at2759"/>